<feature type="transmembrane region" description="Helical" evidence="5">
    <location>
        <begin position="38"/>
        <end position="59"/>
    </location>
</feature>
<evidence type="ECO:0000256" key="1">
    <source>
        <dbReference type="ARBA" id="ARBA00004141"/>
    </source>
</evidence>
<feature type="transmembrane region" description="Helical" evidence="5">
    <location>
        <begin position="12"/>
        <end position="32"/>
    </location>
</feature>
<reference evidence="7" key="1">
    <citation type="submission" date="2017-09" db="EMBL/GenBank/DDBJ databases">
        <title>Depth-based differentiation of microbial function through sediment-hosted aquifers and enrichment of novel symbionts in the deep terrestrial subsurface.</title>
        <authorList>
            <person name="Probst A.J."/>
            <person name="Ladd B."/>
            <person name="Jarett J.K."/>
            <person name="Geller-Mcgrath D.E."/>
            <person name="Sieber C.M.K."/>
            <person name="Emerson J.B."/>
            <person name="Anantharaman K."/>
            <person name="Thomas B.C."/>
            <person name="Malmstrom R."/>
            <person name="Stieglmeier M."/>
            <person name="Klingl A."/>
            <person name="Woyke T."/>
            <person name="Ryan C.M."/>
            <person name="Banfield J.F."/>
        </authorList>
    </citation>
    <scope>NUCLEOTIDE SEQUENCE [LARGE SCALE GENOMIC DNA]</scope>
</reference>
<dbReference type="GO" id="GO:0016020">
    <property type="term" value="C:membrane"/>
    <property type="evidence" value="ECO:0007669"/>
    <property type="project" value="UniProtKB-SubCell"/>
</dbReference>
<keyword evidence="2 5" id="KW-0812">Transmembrane</keyword>
<dbReference type="GO" id="GO:0016740">
    <property type="term" value="F:transferase activity"/>
    <property type="evidence" value="ECO:0007669"/>
    <property type="project" value="UniProtKB-ARBA"/>
</dbReference>
<evidence type="ECO:0000313" key="7">
    <source>
        <dbReference type="Proteomes" id="UP000228896"/>
    </source>
</evidence>
<dbReference type="AlphaFoldDB" id="A0A2M7DKP4"/>
<evidence type="ECO:0000256" key="2">
    <source>
        <dbReference type="ARBA" id="ARBA00022692"/>
    </source>
</evidence>
<organism evidence="6 7">
    <name type="scientific">Candidatus Falkowbacteria bacterium CG02_land_8_20_14_3_00_36_14</name>
    <dbReference type="NCBI Taxonomy" id="1974560"/>
    <lineage>
        <taxon>Bacteria</taxon>
        <taxon>Candidatus Falkowiibacteriota</taxon>
    </lineage>
</organism>
<keyword evidence="4 5" id="KW-0472">Membrane</keyword>
<dbReference type="EMBL" id="PETS01000137">
    <property type="protein sequence ID" value="PIV50345.1"/>
    <property type="molecule type" value="Genomic_DNA"/>
</dbReference>
<evidence type="ECO:0000256" key="3">
    <source>
        <dbReference type="ARBA" id="ARBA00022989"/>
    </source>
</evidence>
<accession>A0A2M7DKP4</accession>
<comment type="subcellular location">
    <subcellularLocation>
        <location evidence="1">Membrane</location>
        <topology evidence="1">Multi-pass membrane protein</topology>
    </subcellularLocation>
</comment>
<keyword evidence="3 5" id="KW-1133">Transmembrane helix</keyword>
<proteinExistence type="predicted"/>
<dbReference type="Pfam" id="PF06966">
    <property type="entry name" value="DUF1295"/>
    <property type="match status" value="1"/>
</dbReference>
<feature type="transmembrane region" description="Helical" evidence="5">
    <location>
        <begin position="106"/>
        <end position="123"/>
    </location>
</feature>
<comment type="caution">
    <text evidence="6">The sequence shown here is derived from an EMBL/GenBank/DDBJ whole genome shotgun (WGS) entry which is preliminary data.</text>
</comment>
<name>A0A2M7DKP4_9BACT</name>
<dbReference type="Gene3D" id="1.20.120.1630">
    <property type="match status" value="1"/>
</dbReference>
<evidence type="ECO:0008006" key="8">
    <source>
        <dbReference type="Google" id="ProtNLM"/>
    </source>
</evidence>
<feature type="transmembrane region" description="Helical" evidence="5">
    <location>
        <begin position="80"/>
        <end position="100"/>
    </location>
</feature>
<dbReference type="PANTHER" id="PTHR12714">
    <property type="entry name" value="PROTEIN-S ISOPRENYLCYSTEINE O-METHYLTRANSFERASE"/>
    <property type="match status" value="1"/>
</dbReference>
<sequence>MNIKRKLVSPVLMWLVVATGVFIAFQLVPARFLFPRNMFTSFLILPAMAYWLYFFIGAVKAHSQAAFSTDKISRIIKEGIYAKVRHPIYVADIILGWSILLFYPDARFLTGAIWLTAVLFFWMRLEERALIEKFGEEYREYRRRVPSVFPKF</sequence>
<evidence type="ECO:0000256" key="5">
    <source>
        <dbReference type="SAM" id="Phobius"/>
    </source>
</evidence>
<dbReference type="InterPro" id="IPR010721">
    <property type="entry name" value="UstE-like"/>
</dbReference>
<dbReference type="PANTHER" id="PTHR12714:SF9">
    <property type="entry name" value="PROTEIN-S-ISOPRENYLCYSTEINE O-METHYLTRANSFERASE"/>
    <property type="match status" value="1"/>
</dbReference>
<dbReference type="Proteomes" id="UP000228896">
    <property type="component" value="Unassembled WGS sequence"/>
</dbReference>
<gene>
    <name evidence="6" type="ORF">COS18_05315</name>
</gene>
<evidence type="ECO:0000256" key="4">
    <source>
        <dbReference type="ARBA" id="ARBA00023136"/>
    </source>
</evidence>
<protein>
    <recommendedName>
        <fullName evidence="8">Isoprenylcysteine carboxylmethyltransferase family protein</fullName>
    </recommendedName>
</protein>
<evidence type="ECO:0000313" key="6">
    <source>
        <dbReference type="EMBL" id="PIV50345.1"/>
    </source>
</evidence>